<feature type="coiled-coil region" evidence="1">
    <location>
        <begin position="489"/>
        <end position="576"/>
    </location>
</feature>
<protein>
    <submittedName>
        <fullName evidence="3">Uncharacterized protein</fullName>
    </submittedName>
</protein>
<organism evidence="3 4">
    <name type="scientific">Trichonephila clavata</name>
    <name type="common">Joro spider</name>
    <name type="synonym">Nephila clavata</name>
    <dbReference type="NCBI Taxonomy" id="2740835"/>
    <lineage>
        <taxon>Eukaryota</taxon>
        <taxon>Metazoa</taxon>
        <taxon>Ecdysozoa</taxon>
        <taxon>Arthropoda</taxon>
        <taxon>Chelicerata</taxon>
        <taxon>Arachnida</taxon>
        <taxon>Araneae</taxon>
        <taxon>Araneomorphae</taxon>
        <taxon>Entelegynae</taxon>
        <taxon>Araneoidea</taxon>
        <taxon>Nephilidae</taxon>
        <taxon>Trichonephila</taxon>
    </lineage>
</organism>
<sequence>MDPMESQSFPNEEMFSLQSSPTLSPSNIEPFESPLLFQLHSSNEPFESPHAEVIQPLPNAEVTQPLPNHQPSTFLNSTEIHPADLKTGDEPVSVHYISPHDTISTIPTQRLSHYVTVTGNQHRNLFFLALRFKNPVIIQKHFGFSSCTLQMPKETCLLVDVNCPTLKLNLVEPTLLFTFQTRQGKSPTECELLQMLFPKNSLVVMQCYVRTLFVVSRCNPFQSMWTRIRKNGAFQGLVKMYYSCIAKVYPFTAQVASTLRLFKRIKTMNIDNFNTWYPLAQRMTTPCMLELFSHAPSIVFGRILFQILKRSSQHVLSPQHPPPEFYTCQTTLSDTDPVGIACRIVNFRVEYVSVMILSYTKEWFLDTNNMSCCFVPTNRNALCRFWFPLFKDKATWDNFGLGWRGQIKMVLKTLVDAILQSQRDPYNLLHVQLVQTLKKDISRDVTEAFTKSQPLVDQYPELYRSSSSFLDFLFKLCNVPSPPSPYCQGEDLQKRLASKERELVSLQETLREKGYCYDTEKRDYEMQIKSWREKALQYEATIQNLQESISHYEVENNTLREKLTNCQAELNECLHRENNTLDGGGLFVHSNNCFLEESPRPTALEFSSSEEPTHHALEYPSQNERVLGEMVEWKQELRSFLEQFKKDMSTNFTLTTEQNEKISKVLETLHPVPPSEPSAEPTVSVDEISTKLFDTFEQLLHRKLSKDHLKHMLKTFQLDEHFNSLEINIRSVPQLGKTSRQKVLTHVNHTKYKVKEVIESFFQKLSTLFGSDLPSLYLMERLDFLEEKYLAKNTQLAEEPSKLKEFVRQYFPEIAFSENWQELFSNEVKSFTEKITSFQESLKTVATRWNFHYIPGLEHGWFETMDKKLQYSQALEKQLMDTNMKLNSIYEKMLSNLDYNTKMTALQNPTTLDQQFFDWVRNGVQQLRNDLDVARTQLVQAIESPSNYEVTEVVENLPAICGIDIDSELKQERDHLKVERDQLKEENDHLKTERNQLKDEKGQLMIENGLLKENRDIFWRETEILRNEKDALKVERDQCLKGSDRLKKKTNLLKVEGDDWKQRCTELEHELKQEKLRLVEQYNVFQKELEVVQKECKKLVDPFKIETFVMDVQKKYGLAEDIYKNIIEFLNHFNMTLATHHWPQEIISKFKQLECLKGKYETLLVNHDEMQNKYEKDLERIIETNTTQQNQIKQQLREREAELQDCRDKLLEPKSETLVEGGSCTPIKNKKFKRTTIANTEDNDEDWKTKYFELEKQLSQSTHDVSLVQMKCLFMAFFQLYFKLMYDFKWKKLPDPLGPELIKEVWEKLRRLTSLMQQTRDNEILNTLLGYVDAELRVILVGECAVQVYKDKIKHCDTVSKLLDASVEQIEFFIEYQYKMQVEE</sequence>
<dbReference type="PANTHER" id="PTHR45615">
    <property type="entry name" value="MYOSIN HEAVY CHAIN, NON-MUSCLE"/>
    <property type="match status" value="1"/>
</dbReference>
<feature type="coiled-coil region" evidence="1">
    <location>
        <begin position="1153"/>
        <end position="1209"/>
    </location>
</feature>
<reference evidence="3" key="1">
    <citation type="submission" date="2020-07" db="EMBL/GenBank/DDBJ databases">
        <title>Multicomponent nature underlies the extraordinary mechanical properties of spider dragline silk.</title>
        <authorList>
            <person name="Kono N."/>
            <person name="Nakamura H."/>
            <person name="Mori M."/>
            <person name="Yoshida Y."/>
            <person name="Ohtoshi R."/>
            <person name="Malay A.D."/>
            <person name="Moran D.A.P."/>
            <person name="Tomita M."/>
            <person name="Numata K."/>
            <person name="Arakawa K."/>
        </authorList>
    </citation>
    <scope>NUCLEOTIDE SEQUENCE</scope>
</reference>
<keyword evidence="4" id="KW-1185">Reference proteome</keyword>
<proteinExistence type="predicted"/>
<evidence type="ECO:0000313" key="3">
    <source>
        <dbReference type="EMBL" id="GFQ81416.1"/>
    </source>
</evidence>
<dbReference type="EMBL" id="BMAO01012433">
    <property type="protein sequence ID" value="GFQ81416.1"/>
    <property type="molecule type" value="Genomic_DNA"/>
</dbReference>
<accession>A0A8X6FJF7</accession>
<name>A0A8X6FJF7_TRICU</name>
<evidence type="ECO:0000256" key="1">
    <source>
        <dbReference type="SAM" id="Coils"/>
    </source>
</evidence>
<evidence type="ECO:0000313" key="4">
    <source>
        <dbReference type="Proteomes" id="UP000887116"/>
    </source>
</evidence>
<evidence type="ECO:0000256" key="2">
    <source>
        <dbReference type="SAM" id="MobiDB-lite"/>
    </source>
</evidence>
<dbReference type="Proteomes" id="UP000887116">
    <property type="component" value="Unassembled WGS sequence"/>
</dbReference>
<dbReference type="OrthoDB" id="6437711at2759"/>
<feature type="coiled-coil region" evidence="1">
    <location>
        <begin position="924"/>
        <end position="1007"/>
    </location>
</feature>
<gene>
    <name evidence="3" type="primary">AVEN_37904_1</name>
    <name evidence="3" type="ORF">TNCT_175391</name>
</gene>
<dbReference type="PANTHER" id="PTHR45615:SF80">
    <property type="entry name" value="GRIP DOMAIN-CONTAINING PROTEIN"/>
    <property type="match status" value="1"/>
</dbReference>
<feature type="region of interest" description="Disordered" evidence="2">
    <location>
        <begin position="1"/>
        <end position="24"/>
    </location>
</feature>
<comment type="caution">
    <text evidence="3">The sequence shown here is derived from an EMBL/GenBank/DDBJ whole genome shotgun (WGS) entry which is preliminary data.</text>
</comment>
<keyword evidence="1" id="KW-0175">Coiled coil</keyword>